<dbReference type="PANTHER" id="PTHR43413">
    <property type="entry name" value="TRANSCRIPTIONAL REGULATOR, ASNC FAMILY"/>
    <property type="match status" value="1"/>
</dbReference>
<dbReference type="InterPro" id="IPR040523">
    <property type="entry name" value="AsnC_trans_reg2"/>
</dbReference>
<accession>A0A7W9ZDH6</accession>
<dbReference type="EC" id="4.1.1.111" evidence="4"/>
<evidence type="ECO:0000259" key="6">
    <source>
        <dbReference type="Pfam" id="PF17805"/>
    </source>
</evidence>
<feature type="domain" description="Siroheme decarboxylase AsnC-like ligand binding" evidence="6">
    <location>
        <begin position="69"/>
        <end position="133"/>
    </location>
</feature>
<comment type="pathway">
    <text evidence="2">Porphyrin-containing compound metabolism.</text>
</comment>
<evidence type="ECO:0000256" key="2">
    <source>
        <dbReference type="ARBA" id="ARBA00023444"/>
    </source>
</evidence>
<reference evidence="8 9" key="1">
    <citation type="submission" date="2020-08" db="EMBL/GenBank/DDBJ databases">
        <title>Genomic Encyclopedia of Type Strains, Phase IV (KMG-IV): sequencing the most valuable type-strain genomes for metagenomic binning, comparative biology and taxonomic classification.</title>
        <authorList>
            <person name="Goeker M."/>
        </authorList>
    </citation>
    <scope>NUCLEOTIDE SEQUENCE [LARGE SCALE GENOMIC DNA]</scope>
    <source>
        <strain evidence="8 9">DSM 11590</strain>
    </source>
</reference>
<dbReference type="Gene3D" id="3.30.70.3460">
    <property type="match status" value="1"/>
</dbReference>
<evidence type="ECO:0000313" key="8">
    <source>
        <dbReference type="EMBL" id="MBB6209350.1"/>
    </source>
</evidence>
<dbReference type="RefSeq" id="WP_184261565.1">
    <property type="nucleotide sequence ID" value="NZ_JACIIX010000002.1"/>
</dbReference>
<dbReference type="InterPro" id="IPR053953">
    <property type="entry name" value="NirdL-like_HTH"/>
</dbReference>
<protein>
    <recommendedName>
        <fullName evidence="4">siroheme decarboxylase</fullName>
        <ecNumber evidence="4">4.1.1.111</ecNumber>
    </recommendedName>
</protein>
<evidence type="ECO:0000313" key="9">
    <source>
        <dbReference type="Proteomes" id="UP000544872"/>
    </source>
</evidence>
<dbReference type="GO" id="GO:0003677">
    <property type="term" value="F:DNA binding"/>
    <property type="evidence" value="ECO:0007669"/>
    <property type="project" value="UniProtKB-KW"/>
</dbReference>
<gene>
    <name evidence="8" type="ORF">FHS48_000752</name>
</gene>
<keyword evidence="9" id="KW-1185">Reference proteome</keyword>
<dbReference type="AlphaFoldDB" id="A0A7W9ZDH6"/>
<dbReference type="EMBL" id="JACIIX010000002">
    <property type="protein sequence ID" value="MBB6209350.1"/>
    <property type="molecule type" value="Genomic_DNA"/>
</dbReference>
<dbReference type="PANTHER" id="PTHR43413:SF1">
    <property type="entry name" value="SIROHEME DECARBOXYLASE NIRL SUBUNIT"/>
    <property type="match status" value="1"/>
</dbReference>
<evidence type="ECO:0000256" key="5">
    <source>
        <dbReference type="ARBA" id="ARBA00048470"/>
    </source>
</evidence>
<dbReference type="InterPro" id="IPR050684">
    <property type="entry name" value="HTH-Siroheme_Decarb"/>
</dbReference>
<dbReference type="Pfam" id="PF22451">
    <property type="entry name" value="NirdL-like_HTH"/>
    <property type="match status" value="1"/>
</dbReference>
<comment type="catalytic activity">
    <reaction evidence="5">
        <text>siroheme + 2 H(+) = 12,18-didecarboxysiroheme + 2 CO2</text>
        <dbReference type="Rhea" id="RHEA:19093"/>
        <dbReference type="ChEBI" id="CHEBI:15378"/>
        <dbReference type="ChEBI" id="CHEBI:16526"/>
        <dbReference type="ChEBI" id="CHEBI:60052"/>
        <dbReference type="ChEBI" id="CHEBI:140497"/>
        <dbReference type="EC" id="4.1.1.111"/>
    </reaction>
</comment>
<organism evidence="8 9">
    <name type="scientific">Novispirillum itersonii</name>
    <name type="common">Aquaspirillum itersonii</name>
    <dbReference type="NCBI Taxonomy" id="189"/>
    <lineage>
        <taxon>Bacteria</taxon>
        <taxon>Pseudomonadati</taxon>
        <taxon>Pseudomonadota</taxon>
        <taxon>Alphaproteobacteria</taxon>
        <taxon>Rhodospirillales</taxon>
        <taxon>Novispirillaceae</taxon>
        <taxon>Novispirillum</taxon>
    </lineage>
</organism>
<dbReference type="Proteomes" id="UP000544872">
    <property type="component" value="Unassembled WGS sequence"/>
</dbReference>
<comment type="caution">
    <text evidence="8">The sequence shown here is derived from an EMBL/GenBank/DDBJ whole genome shotgun (WGS) entry which is preliminary data.</text>
</comment>
<evidence type="ECO:0000256" key="3">
    <source>
        <dbReference type="ARBA" id="ARBA00023457"/>
    </source>
</evidence>
<feature type="domain" description="Siroheme decarboxylase NirL-like HTH" evidence="7">
    <location>
        <begin position="10"/>
        <end position="55"/>
    </location>
</feature>
<sequence length="173" mass="18730">MATVDLSPLEKDLLDITQRDFPLSPRPYATLARRLNVTEEAVLGAFRSLQTQGVVGRIGAVWAQGAVGSSCLAALKVPSARLEAVAATVNAHPEVNHNYERDHPWNLWFVVAARDEPAREAVLDAIAAETGLPLLRLPMEQGHHLDLGFAIDWSAPAAPVPVTVPIPVKEKRP</sequence>
<dbReference type="InterPro" id="IPR036388">
    <property type="entry name" value="WH-like_DNA-bd_sf"/>
</dbReference>
<dbReference type="Pfam" id="PF17805">
    <property type="entry name" value="AsnC_trans_reg2"/>
    <property type="match status" value="1"/>
</dbReference>
<dbReference type="Gene3D" id="1.10.10.10">
    <property type="entry name" value="Winged helix-like DNA-binding domain superfamily/Winged helix DNA-binding domain"/>
    <property type="match status" value="1"/>
</dbReference>
<keyword evidence="8" id="KW-0238">DNA-binding</keyword>
<name>A0A7W9ZDH6_NOVIT</name>
<keyword evidence="1" id="KW-0456">Lyase</keyword>
<proteinExistence type="inferred from homology"/>
<evidence type="ECO:0000256" key="1">
    <source>
        <dbReference type="ARBA" id="ARBA00023239"/>
    </source>
</evidence>
<evidence type="ECO:0000256" key="4">
    <source>
        <dbReference type="ARBA" id="ARBA00023471"/>
    </source>
</evidence>
<evidence type="ECO:0000259" key="7">
    <source>
        <dbReference type="Pfam" id="PF22451"/>
    </source>
</evidence>
<dbReference type="GO" id="GO:0016829">
    <property type="term" value="F:lyase activity"/>
    <property type="evidence" value="ECO:0007669"/>
    <property type="project" value="UniProtKB-KW"/>
</dbReference>
<comment type="similarity">
    <text evidence="3">Belongs to the Ahb/Nir family.</text>
</comment>